<dbReference type="PANTHER" id="PTHR40761">
    <property type="entry name" value="CONSERVED INTEGRAL MEMBRANE ALANINE VALINE AND LEUCINE RICH PROTEIN-RELATED"/>
    <property type="match status" value="1"/>
</dbReference>
<feature type="transmembrane region" description="Helical" evidence="1">
    <location>
        <begin position="131"/>
        <end position="151"/>
    </location>
</feature>
<feature type="transmembrane region" description="Helical" evidence="1">
    <location>
        <begin position="196"/>
        <end position="214"/>
    </location>
</feature>
<reference evidence="2 3" key="1">
    <citation type="submission" date="2020-03" db="EMBL/GenBank/DDBJ databases">
        <title>Sequencing the genomes of 1000 actinobacteria strains.</title>
        <authorList>
            <person name="Klenk H.-P."/>
        </authorList>
    </citation>
    <scope>NUCLEOTIDE SEQUENCE [LARGE SCALE GENOMIC DNA]</scope>
    <source>
        <strain evidence="2 3">DSM 45685</strain>
    </source>
</reference>
<gene>
    <name evidence="2" type="ORF">FHU38_004300</name>
</gene>
<feature type="transmembrane region" description="Helical" evidence="1">
    <location>
        <begin position="221"/>
        <end position="242"/>
    </location>
</feature>
<keyword evidence="1" id="KW-0472">Membrane</keyword>
<dbReference type="AlphaFoldDB" id="A0A7X5UTH9"/>
<dbReference type="PANTHER" id="PTHR40761:SF1">
    <property type="entry name" value="CONSERVED INTEGRAL MEMBRANE ALANINE VALINE AND LEUCINE RICH PROTEIN-RELATED"/>
    <property type="match status" value="1"/>
</dbReference>
<feature type="transmembrane region" description="Helical" evidence="1">
    <location>
        <begin position="54"/>
        <end position="87"/>
    </location>
</feature>
<evidence type="ECO:0000313" key="2">
    <source>
        <dbReference type="EMBL" id="NIJ13956.1"/>
    </source>
</evidence>
<keyword evidence="1" id="KW-0812">Transmembrane</keyword>
<evidence type="ECO:0000256" key="1">
    <source>
        <dbReference type="SAM" id="Phobius"/>
    </source>
</evidence>
<feature type="transmembrane region" description="Helical" evidence="1">
    <location>
        <begin position="248"/>
        <end position="271"/>
    </location>
</feature>
<dbReference type="Proteomes" id="UP000545493">
    <property type="component" value="Unassembled WGS sequence"/>
</dbReference>
<evidence type="ECO:0008006" key="4">
    <source>
        <dbReference type="Google" id="ProtNLM"/>
    </source>
</evidence>
<keyword evidence="1" id="KW-1133">Transmembrane helix</keyword>
<dbReference type="EMBL" id="JAAOYM010000001">
    <property type="protein sequence ID" value="NIJ13956.1"/>
    <property type="molecule type" value="Genomic_DNA"/>
</dbReference>
<feature type="transmembrane region" description="Helical" evidence="1">
    <location>
        <begin position="158"/>
        <end position="176"/>
    </location>
</feature>
<protein>
    <recommendedName>
        <fullName evidence="4">Magnesium transporter NIPA</fullName>
    </recommendedName>
</protein>
<feature type="transmembrane region" description="Helical" evidence="1">
    <location>
        <begin position="99"/>
        <end position="119"/>
    </location>
</feature>
<evidence type="ECO:0000313" key="3">
    <source>
        <dbReference type="Proteomes" id="UP000545493"/>
    </source>
</evidence>
<name>A0A7X5UTH9_9PSEU</name>
<keyword evidence="3" id="KW-1185">Reference proteome</keyword>
<dbReference type="RefSeq" id="WP_167174278.1">
    <property type="nucleotide sequence ID" value="NZ_JAAOYM010000001.1"/>
</dbReference>
<accession>A0A7X5UTH9</accession>
<sequence length="291" mass="29361">MIVAAILLATIGAAGGAVGAKLQHDGVRQETVDGGLRLAKLGRLVSNPRWRRGFYVLFGAAVLQVLALTFAPVSVVAPIVVLALPMVALLNAAELDVRGWLAVAATTAAIVVFVARTAGVVTERDIPPASVLTAAQYVGLTVAALAAVAALGSGTVRCVSLAAAAGAAYGLVVVLVRDVAYNVRVDGLDALPPASLAGLAVAFLIGSWLVQLGYASGPPDVVVGTQTLVNPAVATLIGFLLLDEATALGPAFVATLLCSGAFAFAGVVVLARHHPDAVRRRAADASLRRGA</sequence>
<organism evidence="2 3">
    <name type="scientific">Saccharomonospora amisosensis</name>
    <dbReference type="NCBI Taxonomy" id="1128677"/>
    <lineage>
        <taxon>Bacteria</taxon>
        <taxon>Bacillati</taxon>
        <taxon>Actinomycetota</taxon>
        <taxon>Actinomycetes</taxon>
        <taxon>Pseudonocardiales</taxon>
        <taxon>Pseudonocardiaceae</taxon>
        <taxon>Saccharomonospora</taxon>
    </lineage>
</organism>
<comment type="caution">
    <text evidence="2">The sequence shown here is derived from an EMBL/GenBank/DDBJ whole genome shotgun (WGS) entry which is preliminary data.</text>
</comment>
<proteinExistence type="predicted"/>